<comment type="caution">
    <text evidence="1">The sequence shown here is derived from an EMBL/GenBank/DDBJ whole genome shotgun (WGS) entry which is preliminary data.</text>
</comment>
<organism evidence="1 2">
    <name type="scientific">Diphasiastrum complanatum</name>
    <name type="common">Issler's clubmoss</name>
    <name type="synonym">Lycopodium complanatum</name>
    <dbReference type="NCBI Taxonomy" id="34168"/>
    <lineage>
        <taxon>Eukaryota</taxon>
        <taxon>Viridiplantae</taxon>
        <taxon>Streptophyta</taxon>
        <taxon>Embryophyta</taxon>
        <taxon>Tracheophyta</taxon>
        <taxon>Lycopodiopsida</taxon>
        <taxon>Lycopodiales</taxon>
        <taxon>Lycopodiaceae</taxon>
        <taxon>Lycopodioideae</taxon>
        <taxon>Diphasiastrum</taxon>
    </lineage>
</organism>
<dbReference type="EMBL" id="CM055098">
    <property type="protein sequence ID" value="KAJ7549422.1"/>
    <property type="molecule type" value="Genomic_DNA"/>
</dbReference>
<sequence>MAALSPICFSVKFSPLQPWKYVKGDDGFRSRSPTNPCRFQASSRQSRFASIEKLCEECCVGKLSVLKLRKILRSRTTLREVRNINKFFSRQNQKIDFCRIFAAPIAFFTFVPRRAEAAQEFLVSLSKNDVVINLQTILDTSSLHQQLDSLGRNVEHLGAIMLKQADCAMNIVLADIRNATSFLEVGHAQFSLSPSPLSHNLTSSAGHALGQIGTAAAMYSNYSFPFTTACFAAMISSAVMVSTSSPNVKPNVIVPEDTLPWKYNPQRLEAYFRKRPHKVVLRFLKASIESSTLITSILADILIGRVEQNERLRAVQFLEHIARLGPTAIKIGQALSIRPDILPKAYVEELQKLQDRVPPFSNDLAMDLVVQGLRKPAAEVFSYISEEPVAAASLGQVYKAILRETGEIVAVKVQRPGVLENISLDIFILRLLSSLMKRLPFVHTDFVDLLDNWAVRFFNELDYVEEADNAERFAKDMKGLSSVTVPRVLRQYTTQKVLTMVWVEGEKLSESKAADLLPLISTALNCYLVQLLESGFLHADPHPGNLLRTPDGRLCVLDFGLMTEVTEDQRYTLIEYIAHLINSDYAEVAEDLVRLGFVPAELVDPVKTAAIIPQVSQVLGQLVQGGGARKINMEQVTDGLTKMSKDYVFVIPPYFALILRAFSVLEGIGLEADPDYTIVDECYPYLSKRLLTDDSPRARAILKYFLYAGNKQLDVQRLEGIISGFKTFRDSMAIKGVDGKLATPVIDPTARKALLMLFAPEGSYIQELVLTELVRMVDALSRGALAELWKYSASTFLLPFPARSWLFPMRGWIVGVSRVATLSEEDLQSLEMVKRLLLLMQFEFRKETSTTGIAEVAQGVMPMFWDLIPGCTSVAQRFIVMLAQRQALRLADDLDGRRSITDWDKDPSALARQIRPVNLLLSSSRSSE</sequence>
<gene>
    <name evidence="1" type="ORF">O6H91_07G052900</name>
</gene>
<dbReference type="Proteomes" id="UP001162992">
    <property type="component" value="Chromosome 7"/>
</dbReference>
<evidence type="ECO:0000313" key="1">
    <source>
        <dbReference type="EMBL" id="KAJ7549422.1"/>
    </source>
</evidence>
<keyword evidence="2" id="KW-1185">Reference proteome</keyword>
<name>A0ACC2D650_DIPCM</name>
<evidence type="ECO:0000313" key="2">
    <source>
        <dbReference type="Proteomes" id="UP001162992"/>
    </source>
</evidence>
<proteinExistence type="predicted"/>
<reference evidence="2" key="1">
    <citation type="journal article" date="2024" name="Proc. Natl. Acad. Sci. U.S.A.">
        <title>Extraordinary preservation of gene collinearity over three hundred million years revealed in homosporous lycophytes.</title>
        <authorList>
            <person name="Li C."/>
            <person name="Wickell D."/>
            <person name="Kuo L.Y."/>
            <person name="Chen X."/>
            <person name="Nie B."/>
            <person name="Liao X."/>
            <person name="Peng D."/>
            <person name="Ji J."/>
            <person name="Jenkins J."/>
            <person name="Williams M."/>
            <person name="Shu S."/>
            <person name="Plott C."/>
            <person name="Barry K."/>
            <person name="Rajasekar S."/>
            <person name="Grimwood J."/>
            <person name="Han X."/>
            <person name="Sun S."/>
            <person name="Hou Z."/>
            <person name="He W."/>
            <person name="Dai G."/>
            <person name="Sun C."/>
            <person name="Schmutz J."/>
            <person name="Leebens-Mack J.H."/>
            <person name="Li F.W."/>
            <person name="Wang L."/>
        </authorList>
    </citation>
    <scope>NUCLEOTIDE SEQUENCE [LARGE SCALE GENOMIC DNA]</scope>
    <source>
        <strain evidence="2">cv. PW_Plant_1</strain>
    </source>
</reference>
<accession>A0ACC2D650</accession>
<protein>
    <submittedName>
        <fullName evidence="1">Uncharacterized protein</fullName>
    </submittedName>
</protein>